<dbReference type="AlphaFoldDB" id="A0A2P5HLL1"/>
<comment type="catalytic activity">
    <reaction evidence="1">
        <text>alpha,alpha-trehalose + H2O = alpha-D-glucose + beta-D-glucose</text>
        <dbReference type="Rhea" id="RHEA:32675"/>
        <dbReference type="ChEBI" id="CHEBI:15377"/>
        <dbReference type="ChEBI" id="CHEBI:15903"/>
        <dbReference type="ChEBI" id="CHEBI:16551"/>
        <dbReference type="ChEBI" id="CHEBI:17925"/>
        <dbReference type="EC" id="3.2.1.28"/>
    </reaction>
</comment>
<evidence type="ECO:0000256" key="1">
    <source>
        <dbReference type="ARBA" id="ARBA00001576"/>
    </source>
</evidence>
<dbReference type="Pfam" id="PF03632">
    <property type="entry name" value="Glyco_hydro_65m"/>
    <property type="match status" value="1"/>
</dbReference>
<evidence type="ECO:0000313" key="12">
    <source>
        <dbReference type="Proteomes" id="UP000094444"/>
    </source>
</evidence>
<dbReference type="GO" id="GO:0004555">
    <property type="term" value="F:alpha,alpha-trehalase activity"/>
    <property type="evidence" value="ECO:0007669"/>
    <property type="project" value="UniProtKB-EC"/>
</dbReference>
<dbReference type="InterPro" id="IPR005194">
    <property type="entry name" value="Glyco_hydro_65_C"/>
</dbReference>
<dbReference type="EMBL" id="MAVT02001363">
    <property type="protein sequence ID" value="POS71140.1"/>
    <property type="molecule type" value="Genomic_DNA"/>
</dbReference>
<feature type="region of interest" description="Disordered" evidence="6">
    <location>
        <begin position="1003"/>
        <end position="1026"/>
    </location>
</feature>
<dbReference type="PANTHER" id="PTHR11051:SF8">
    <property type="entry name" value="PROTEIN-GLUCOSYLGALACTOSYLHYDROXYLYSINE GLUCOSIDASE"/>
    <property type="match status" value="1"/>
</dbReference>
<evidence type="ECO:0000256" key="5">
    <source>
        <dbReference type="ARBA" id="ARBA00023180"/>
    </source>
</evidence>
<dbReference type="PANTHER" id="PTHR11051">
    <property type="entry name" value="GLYCOSYL HYDROLASE-RELATED"/>
    <property type="match status" value="1"/>
</dbReference>
<dbReference type="Gene3D" id="2.60.420.10">
    <property type="entry name" value="Maltose phosphorylase, domain 3"/>
    <property type="match status" value="1"/>
</dbReference>
<feature type="domain" description="Glycoside hydrolase family 65 N-terminal" evidence="10">
    <location>
        <begin position="45"/>
        <end position="308"/>
    </location>
</feature>
<dbReference type="InterPro" id="IPR011013">
    <property type="entry name" value="Gal_mutarotase_sf_dom"/>
</dbReference>
<organism evidence="11 12">
    <name type="scientific">Diaporthe helianthi</name>
    <dbReference type="NCBI Taxonomy" id="158607"/>
    <lineage>
        <taxon>Eukaryota</taxon>
        <taxon>Fungi</taxon>
        <taxon>Dikarya</taxon>
        <taxon>Ascomycota</taxon>
        <taxon>Pezizomycotina</taxon>
        <taxon>Sordariomycetes</taxon>
        <taxon>Sordariomycetidae</taxon>
        <taxon>Diaporthales</taxon>
        <taxon>Diaporthaceae</taxon>
        <taxon>Diaporthe</taxon>
    </lineage>
</organism>
<dbReference type="InterPro" id="IPR005195">
    <property type="entry name" value="Glyco_hydro_65_M"/>
</dbReference>
<dbReference type="GO" id="GO:0009277">
    <property type="term" value="C:fungal-type cell wall"/>
    <property type="evidence" value="ECO:0007669"/>
    <property type="project" value="TreeGrafter"/>
</dbReference>
<dbReference type="Proteomes" id="UP000094444">
    <property type="component" value="Unassembled WGS sequence"/>
</dbReference>
<gene>
    <name evidence="11" type="ORF">DHEL01_v210468</name>
</gene>
<proteinExistence type="inferred from homology"/>
<reference evidence="11" key="1">
    <citation type="submission" date="2017-09" db="EMBL/GenBank/DDBJ databases">
        <title>Polyketide synthases of a Diaporthe helianthi virulent isolate.</title>
        <authorList>
            <person name="Baroncelli R."/>
        </authorList>
    </citation>
    <scope>NUCLEOTIDE SEQUENCE [LARGE SCALE GENOMIC DNA]</scope>
    <source>
        <strain evidence="11">7/96</strain>
    </source>
</reference>
<feature type="domain" description="Glycoside hydrolase family 65 C-terminal" evidence="9">
    <location>
        <begin position="739"/>
        <end position="790"/>
    </location>
</feature>
<dbReference type="Gene3D" id="2.60.120.260">
    <property type="entry name" value="Galactose-binding domain-like"/>
    <property type="match status" value="1"/>
</dbReference>
<dbReference type="OrthoDB" id="200349at2759"/>
<dbReference type="GO" id="GO:0005993">
    <property type="term" value="P:trehalose catabolic process"/>
    <property type="evidence" value="ECO:0007669"/>
    <property type="project" value="TreeGrafter"/>
</dbReference>
<dbReference type="SUPFAM" id="SSF74650">
    <property type="entry name" value="Galactose mutarotase-like"/>
    <property type="match status" value="1"/>
</dbReference>
<dbReference type="SUPFAM" id="SSF48208">
    <property type="entry name" value="Six-hairpin glycosidases"/>
    <property type="match status" value="1"/>
</dbReference>
<keyword evidence="7" id="KW-0732">Signal</keyword>
<sequence>MAVVPLLFKRALLLLTAATVAVVAEIYDTRFDGVTWDNDDWVLTTTNLDQGHYQSRMSLANGYLGINVAAVGPFFETDTPVNGDNINGWPLFGQRQTFATISGFWDLQPSTNGTNFEWLQEYGGESVISGVPHWAGLTVSVGGQTLNASVDAAQISDFTSAVNFKAGVMTWNYTWTPEDGTSLGIGYTMFVHKLNVNQAVVQLTISTESDLNVTVTDVIDGDSAVRTDFEDKGSGDSTIWTAVRPNGINNVTAYIYSTLSGDGFSATEPITDNPEIGRNQSSIAQSAQVSIRGGSSTTITKYVGGASTDAFPDPQSIARDASSSAAEAGFDSLLDSHKAEWAGILTADSVDDFSIPGTGKLPDDPYIVEQQITSVTNPFQLLQNTVGPNAIVAAGNNSMLNVNSISVGGLGSDSYAGLVFWDADIWMSSGMVVTFPEAAKAIDNYRTRLFPQAQKNVEMSFISSQNATEFSPGGAVYPWTSGRFGNCTGTGPCFDYEYHINGDIGLDLYNYYAVTGDETTFREEMFPIYDAVATFYSDLLALNETTGRWELTNATDPDEYANHVDNPGFTMALIETHLNRTNEFRSNFELGLNDAAANQSSKIEVPVLEEANLILEYATMNGSISVKQADVVLVDDFLSYPNPYSLSDLDYYAGKQSPNGPGMTYGVFSIVASAFSPSGCAAYTYDVYASYPYIRAPWFQYSEQLLDDYTANGGTHPAYPFLTGSGGANRVAIFGYLGLRLQMESLNIDPSLPPQIPNLNYRTFFWQGHAINATSNATHTTLSRIPGNSLPNANQAYTNSPIPITIGQNTTDVVQQLPASGDTVTIENRAIGSIKTWAGNLAQCLPATSPEDFEPGQFPFAANDGAVSTKWQPMAANVSSSVTIDLGEDAAGQRVVGFRFDWAQAPPRGYAVMFSNTSSSHGAAGTGDGASNITGSDSVAISNVYDAESVSLITPYSSNTTNVTVDGEVYSGRYVTLTIWGNQATGDDGVGATVAEFAVISEGGETGNSTGGGSGNGSGGGGSEENMAGRFGASRASFVALVVGVTSLLLLV</sequence>
<dbReference type="EC" id="3.2.1.28" evidence="3"/>
<dbReference type="InterPro" id="IPR008928">
    <property type="entry name" value="6-hairpin_glycosidase_sf"/>
</dbReference>
<dbReference type="InterPro" id="IPR037018">
    <property type="entry name" value="GH65_N"/>
</dbReference>
<feature type="compositionally biased region" description="Gly residues" evidence="6">
    <location>
        <begin position="1004"/>
        <end position="1023"/>
    </location>
</feature>
<dbReference type="STRING" id="158607.A0A2P5HLL1"/>
<protein>
    <recommendedName>
        <fullName evidence="3">alpha,alpha-trehalase</fullName>
        <ecNumber evidence="3">3.2.1.28</ecNumber>
    </recommendedName>
</protein>
<evidence type="ECO:0000256" key="2">
    <source>
        <dbReference type="ARBA" id="ARBA00006768"/>
    </source>
</evidence>
<feature type="chain" id="PRO_5015135297" description="alpha,alpha-trehalase" evidence="7">
    <location>
        <begin position="25"/>
        <end position="1052"/>
    </location>
</feature>
<accession>A0A2P5HLL1</accession>
<dbReference type="Gene3D" id="1.50.10.10">
    <property type="match status" value="1"/>
</dbReference>
<evidence type="ECO:0000256" key="3">
    <source>
        <dbReference type="ARBA" id="ARBA00012757"/>
    </source>
</evidence>
<dbReference type="GO" id="GO:0030246">
    <property type="term" value="F:carbohydrate binding"/>
    <property type="evidence" value="ECO:0007669"/>
    <property type="project" value="InterPro"/>
</dbReference>
<dbReference type="Gene3D" id="2.70.98.40">
    <property type="entry name" value="Glycoside hydrolase, family 65, N-terminal domain"/>
    <property type="match status" value="1"/>
</dbReference>
<comment type="caution">
    <text evidence="11">The sequence shown here is derived from an EMBL/GenBank/DDBJ whole genome shotgun (WGS) entry which is preliminary data.</text>
</comment>
<dbReference type="Pfam" id="PF03636">
    <property type="entry name" value="Glyco_hydro_65N"/>
    <property type="match status" value="1"/>
</dbReference>
<keyword evidence="4" id="KW-0378">Hydrolase</keyword>
<feature type="domain" description="Glycoside hydrolase family 65 central catalytic" evidence="8">
    <location>
        <begin position="396"/>
        <end position="590"/>
    </location>
</feature>
<feature type="signal peptide" evidence="7">
    <location>
        <begin position="1"/>
        <end position="24"/>
    </location>
</feature>
<evidence type="ECO:0000259" key="9">
    <source>
        <dbReference type="Pfam" id="PF03633"/>
    </source>
</evidence>
<evidence type="ECO:0000256" key="6">
    <source>
        <dbReference type="SAM" id="MobiDB-lite"/>
    </source>
</evidence>
<evidence type="ECO:0000259" key="10">
    <source>
        <dbReference type="Pfam" id="PF03636"/>
    </source>
</evidence>
<keyword evidence="5" id="KW-0325">Glycoprotein</keyword>
<dbReference type="Pfam" id="PF03633">
    <property type="entry name" value="Glyco_hydro_65C"/>
    <property type="match status" value="1"/>
</dbReference>
<keyword evidence="12" id="KW-1185">Reference proteome</keyword>
<dbReference type="FunCoup" id="A0A2P5HLL1">
    <property type="interactions" value="67"/>
</dbReference>
<dbReference type="InterPro" id="IPR005196">
    <property type="entry name" value="Glyco_hydro_65_N"/>
</dbReference>
<name>A0A2P5HLL1_DIAHE</name>
<evidence type="ECO:0000256" key="4">
    <source>
        <dbReference type="ARBA" id="ARBA00022801"/>
    </source>
</evidence>
<dbReference type="FunFam" id="1.50.10.10:FF:000032">
    <property type="entry name" value="Vacuolar acid trehalase"/>
    <property type="match status" value="1"/>
</dbReference>
<comment type="similarity">
    <text evidence="2">Belongs to the glycosyl hydrolase 65 family.</text>
</comment>
<evidence type="ECO:0000259" key="8">
    <source>
        <dbReference type="Pfam" id="PF03632"/>
    </source>
</evidence>
<dbReference type="InterPro" id="IPR012341">
    <property type="entry name" value="6hp_glycosidase-like_sf"/>
</dbReference>
<dbReference type="InParanoid" id="A0A2P5HLL1"/>
<evidence type="ECO:0000313" key="11">
    <source>
        <dbReference type="EMBL" id="POS71140.1"/>
    </source>
</evidence>
<evidence type="ECO:0000256" key="7">
    <source>
        <dbReference type="SAM" id="SignalP"/>
    </source>
</evidence>